<feature type="transmembrane region" description="Helical" evidence="6">
    <location>
        <begin position="93"/>
        <end position="121"/>
    </location>
</feature>
<dbReference type="RefSeq" id="WP_339392522.1">
    <property type="nucleotide sequence ID" value="NZ_BAAAAF010000005.1"/>
</dbReference>
<evidence type="ECO:0000256" key="4">
    <source>
        <dbReference type="ARBA" id="ARBA00023136"/>
    </source>
</evidence>
<name>A0ABN0SN64_9MICO</name>
<keyword evidence="2 6" id="KW-0812">Transmembrane</keyword>
<dbReference type="InterPro" id="IPR035952">
    <property type="entry name" value="Rhomboid-like_sf"/>
</dbReference>
<feature type="transmembrane region" description="Helical" evidence="6">
    <location>
        <begin position="152"/>
        <end position="169"/>
    </location>
</feature>
<dbReference type="InterPro" id="IPR022764">
    <property type="entry name" value="Peptidase_S54_rhomboid_dom"/>
</dbReference>
<evidence type="ECO:0000256" key="1">
    <source>
        <dbReference type="ARBA" id="ARBA00004141"/>
    </source>
</evidence>
<accession>A0ABN0SN64</accession>
<keyword evidence="4 6" id="KW-0472">Membrane</keyword>
<dbReference type="EMBL" id="BAAAAF010000005">
    <property type="protein sequence ID" value="GAA0035641.1"/>
    <property type="molecule type" value="Genomic_DNA"/>
</dbReference>
<feature type="transmembrane region" description="Helical" evidence="6">
    <location>
        <begin position="209"/>
        <end position="228"/>
    </location>
</feature>
<evidence type="ECO:0000313" key="8">
    <source>
        <dbReference type="EMBL" id="GAA0035641.1"/>
    </source>
</evidence>
<dbReference type="SUPFAM" id="SSF144091">
    <property type="entry name" value="Rhomboid-like"/>
    <property type="match status" value="1"/>
</dbReference>
<feature type="compositionally biased region" description="Polar residues" evidence="5">
    <location>
        <begin position="21"/>
        <end position="35"/>
    </location>
</feature>
<keyword evidence="3 6" id="KW-1133">Transmembrane helix</keyword>
<feature type="region of interest" description="Disordered" evidence="5">
    <location>
        <begin position="1"/>
        <end position="37"/>
    </location>
</feature>
<sequence length="240" mass="26061">MSSKNSPRFTAEESRVLFGTPSPTSTSAQTGTPTSMRERMRTALGQGGGLSRFAPVFILLAIMWIIEIVDAIVPADLDLLGLQSWNPLSLYGIVTSPLLHAGFGHLLANTFPFLILGLFIAAEGARRFWLVTGIVALVAGLGAWLTTMPGHYIVGASGIVFGYFGYLAVRTWFTEDVVRKIIYFAIGLFVFVTYGASLVFGMFPQANGVSWQGHLFGFIGGVLAAWLIHRRRGSRARVES</sequence>
<dbReference type="Gene3D" id="1.20.1540.10">
    <property type="entry name" value="Rhomboid-like"/>
    <property type="match status" value="1"/>
</dbReference>
<feature type="transmembrane region" description="Helical" evidence="6">
    <location>
        <begin position="181"/>
        <end position="203"/>
    </location>
</feature>
<comment type="caution">
    <text evidence="8">The sequence shown here is derived from an EMBL/GenBank/DDBJ whole genome shotgun (WGS) entry which is preliminary data.</text>
</comment>
<reference evidence="8 9" key="1">
    <citation type="submission" date="2024-01" db="EMBL/GenBank/DDBJ databases">
        <title>Characterization of antibiotic resistant novel bacterial strains and their environmental applications.</title>
        <authorList>
            <person name="Manzoor S."/>
            <person name="Abbas S."/>
            <person name="Arshad M."/>
            <person name="Ahmed I."/>
        </authorList>
    </citation>
    <scope>NUCLEOTIDE SEQUENCE [LARGE SCALE GENOMIC DNA]</scope>
    <source>
        <strain evidence="8 9">NCCP-602</strain>
    </source>
</reference>
<proteinExistence type="predicted"/>
<gene>
    <name evidence="8" type="ORF">NCCP602_16020</name>
</gene>
<evidence type="ECO:0000313" key="9">
    <source>
        <dbReference type="Proteomes" id="UP001498238"/>
    </source>
</evidence>
<keyword evidence="9" id="KW-1185">Reference proteome</keyword>
<feature type="transmembrane region" description="Helical" evidence="6">
    <location>
        <begin position="128"/>
        <end position="146"/>
    </location>
</feature>
<comment type="subcellular location">
    <subcellularLocation>
        <location evidence="1">Membrane</location>
        <topology evidence="1">Multi-pass membrane protein</topology>
    </subcellularLocation>
</comment>
<evidence type="ECO:0000259" key="7">
    <source>
        <dbReference type="Pfam" id="PF01694"/>
    </source>
</evidence>
<organism evidence="8 9">
    <name type="scientific">Brevibacterium metallidurans</name>
    <dbReference type="NCBI Taxonomy" id="1482676"/>
    <lineage>
        <taxon>Bacteria</taxon>
        <taxon>Bacillati</taxon>
        <taxon>Actinomycetota</taxon>
        <taxon>Actinomycetes</taxon>
        <taxon>Micrococcales</taxon>
        <taxon>Brevibacteriaceae</taxon>
        <taxon>Brevibacterium</taxon>
    </lineage>
</organism>
<feature type="transmembrane region" description="Helical" evidence="6">
    <location>
        <begin position="49"/>
        <end position="73"/>
    </location>
</feature>
<evidence type="ECO:0000256" key="3">
    <source>
        <dbReference type="ARBA" id="ARBA00022989"/>
    </source>
</evidence>
<feature type="domain" description="Peptidase S54 rhomboid" evidence="7">
    <location>
        <begin position="89"/>
        <end position="230"/>
    </location>
</feature>
<dbReference type="Proteomes" id="UP001498238">
    <property type="component" value="Unassembled WGS sequence"/>
</dbReference>
<dbReference type="PANTHER" id="PTHR43066">
    <property type="entry name" value="RHOMBOID-RELATED PROTEIN"/>
    <property type="match status" value="1"/>
</dbReference>
<evidence type="ECO:0000256" key="2">
    <source>
        <dbReference type="ARBA" id="ARBA00022692"/>
    </source>
</evidence>
<dbReference type="Pfam" id="PF01694">
    <property type="entry name" value="Rhomboid"/>
    <property type="match status" value="1"/>
</dbReference>
<protein>
    <recommendedName>
        <fullName evidence="7">Peptidase S54 rhomboid domain-containing protein</fullName>
    </recommendedName>
</protein>
<evidence type="ECO:0000256" key="5">
    <source>
        <dbReference type="SAM" id="MobiDB-lite"/>
    </source>
</evidence>
<evidence type="ECO:0000256" key="6">
    <source>
        <dbReference type="SAM" id="Phobius"/>
    </source>
</evidence>